<keyword evidence="3" id="KW-0874">Quinone</keyword>
<dbReference type="GO" id="GO:0016787">
    <property type="term" value="F:hydrolase activity"/>
    <property type="evidence" value="ECO:0007669"/>
    <property type="project" value="InterPro"/>
</dbReference>
<accession>A0A067Z4Q8</accession>
<dbReference type="KEGG" id="goy:GLS_c06660"/>
<comment type="cofactor">
    <cofactor evidence="1">
        <name>FAD</name>
        <dbReference type="ChEBI" id="CHEBI:57692"/>
    </cofactor>
</comment>
<dbReference type="PANTHER" id="PTHR10632">
    <property type="entry name" value="SULFIDE:QUINONE OXIDOREDUCTASE"/>
    <property type="match status" value="1"/>
</dbReference>
<dbReference type="GO" id="GO:0070221">
    <property type="term" value="P:sulfide oxidation, using sulfide:quinone oxidoreductase"/>
    <property type="evidence" value="ECO:0007669"/>
    <property type="project" value="TreeGrafter"/>
</dbReference>
<evidence type="ECO:0000256" key="1">
    <source>
        <dbReference type="ARBA" id="ARBA00001974"/>
    </source>
</evidence>
<dbReference type="InterPro" id="IPR029021">
    <property type="entry name" value="Prot-tyrosine_phosphatase-like"/>
</dbReference>
<keyword evidence="2" id="KW-0285">Flavoprotein</keyword>
<dbReference type="SUPFAM" id="SSF51905">
    <property type="entry name" value="FAD/NAD(P)-binding domain"/>
    <property type="match status" value="2"/>
</dbReference>
<proteinExistence type="predicted"/>
<keyword evidence="6" id="KW-0560">Oxidoreductase</keyword>
<sequence length="562" mass="60259">MPTRHLTDSYAVSPQIAVQDIADLKAEGFRTILCFRPDGEAPDQPEMTVIEEAAKEAGLAFAAIPVKAGTVPDEAQVAQTRTALATLPGPVVGYCRSGTRAAQIWALAEAGKRPAAEIFAAAAKAGVDISGLRGRIESVAAPSAAPRKGAAHFQVLIIGGGAGGLSVAGSLLKRNSHLSIGVVEPSNEHFYQPGWTLVGGGVFQAAQTRRKEADVMPKDVVWVRQAAKLFRPDVREVVLGDGSVVSYDALIVATGITLNWDAIPGLVETLGKNGVTSNYRFDLAPYTWQLVQQLKSGTAIFTQPPMPIKCAGAPQKAVYLSCDAWKRRGVLDSISVEFDTATPGLFGVKEFVPPLMEYIKRYHVGLHTGSKLVAVDGPNRTATFERKVGDGVERVERKFDMLHVVPPQSAPQVIRESALAGSDGFVEVNPATLQHVRFPDVFAIGDVIGTSSAKTAAAVRVQAPVVATNVLAFLKHQAPVSEYEGYGACPLTVENGRIVLAEFRYGGKLAPTLPKWLLNGQKPTRLAWWLKKYVMPLMYWDGMLKGRELMVAPKPLNVKKGG</sequence>
<dbReference type="NCBIfam" id="TIGR01244">
    <property type="entry name" value="TIGR01244 family sulfur transferase"/>
    <property type="match status" value="1"/>
</dbReference>
<evidence type="ECO:0000256" key="6">
    <source>
        <dbReference type="ARBA" id="ARBA00023002"/>
    </source>
</evidence>
<dbReference type="GO" id="GO:0048038">
    <property type="term" value="F:quinone binding"/>
    <property type="evidence" value="ECO:0007669"/>
    <property type="project" value="UniProtKB-KW"/>
</dbReference>
<dbReference type="Gene3D" id="3.50.50.60">
    <property type="entry name" value="FAD/NAD(P)-binding domain"/>
    <property type="match status" value="2"/>
</dbReference>
<dbReference type="Proteomes" id="UP000031656">
    <property type="component" value="Chromosome"/>
</dbReference>
<dbReference type="InterPro" id="IPR015904">
    <property type="entry name" value="Sulphide_quinone_reductase"/>
</dbReference>
<dbReference type="Pfam" id="PF07992">
    <property type="entry name" value="Pyr_redox_2"/>
    <property type="match status" value="1"/>
</dbReference>
<protein>
    <submittedName>
        <fullName evidence="9">Putative oxidoreductase</fullName>
    </submittedName>
</protein>
<dbReference type="PANTHER" id="PTHR10632:SF2">
    <property type="entry name" value="SULFIDE:QUINONE OXIDOREDUCTASE, MITOCHONDRIAL"/>
    <property type="match status" value="1"/>
</dbReference>
<evidence type="ECO:0000256" key="5">
    <source>
        <dbReference type="ARBA" id="ARBA00022946"/>
    </source>
</evidence>
<dbReference type="GeneID" id="56904893"/>
<dbReference type="GO" id="GO:0070224">
    <property type="term" value="F:sulfide:quinone oxidoreductase activity"/>
    <property type="evidence" value="ECO:0007669"/>
    <property type="project" value="TreeGrafter"/>
</dbReference>
<evidence type="ECO:0000313" key="10">
    <source>
        <dbReference type="Proteomes" id="UP000031656"/>
    </source>
</evidence>
<dbReference type="PRINTS" id="PR00469">
    <property type="entry name" value="PNDRDTASEII"/>
</dbReference>
<dbReference type="FunFam" id="3.50.50.60:FF:000034">
    <property type="entry name" value="sulfide:quinone oxidoreductase, mitochondrial"/>
    <property type="match status" value="1"/>
</dbReference>
<evidence type="ECO:0000259" key="7">
    <source>
        <dbReference type="Pfam" id="PF04273"/>
    </source>
</evidence>
<organism evidence="9 10">
    <name type="scientific">Gluconobacter oxydans DSM 3504</name>
    <dbReference type="NCBI Taxonomy" id="1288313"/>
    <lineage>
        <taxon>Bacteria</taxon>
        <taxon>Pseudomonadati</taxon>
        <taxon>Pseudomonadota</taxon>
        <taxon>Alphaproteobacteria</taxon>
        <taxon>Acetobacterales</taxon>
        <taxon>Acetobacteraceae</taxon>
        <taxon>Gluconobacter</taxon>
    </lineage>
</organism>
<dbReference type="InterPro" id="IPR036188">
    <property type="entry name" value="FAD/NAD-bd_sf"/>
</dbReference>
<dbReference type="Gene3D" id="3.90.190.10">
    <property type="entry name" value="Protein tyrosine phosphatase superfamily"/>
    <property type="match status" value="1"/>
</dbReference>
<evidence type="ECO:0000313" key="9">
    <source>
        <dbReference type="EMBL" id="AHK70580.1"/>
    </source>
</evidence>
<gene>
    <name evidence="9" type="ORF">GLS_c06660</name>
</gene>
<dbReference type="GO" id="GO:0071949">
    <property type="term" value="F:FAD binding"/>
    <property type="evidence" value="ECO:0007669"/>
    <property type="project" value="TreeGrafter"/>
</dbReference>
<dbReference type="PRINTS" id="PR00368">
    <property type="entry name" value="FADPNR"/>
</dbReference>
<dbReference type="HOGENOM" id="CLU_030742_2_2_5"/>
<dbReference type="Pfam" id="PF04273">
    <property type="entry name" value="BLH_phosphatase"/>
    <property type="match status" value="1"/>
</dbReference>
<feature type="domain" description="Beta-lactamase hydrolase-like protein phosphatase-like" evidence="7">
    <location>
        <begin position="4"/>
        <end position="111"/>
    </location>
</feature>
<dbReference type="InterPro" id="IPR005939">
    <property type="entry name" value="BLH_phosphatase-like"/>
</dbReference>
<dbReference type="RefSeq" id="WP_041111153.1">
    <property type="nucleotide sequence ID" value="NZ_CP004373.1"/>
</dbReference>
<feature type="domain" description="FAD/NAD(P)-binding" evidence="8">
    <location>
        <begin position="153"/>
        <end position="457"/>
    </location>
</feature>
<evidence type="ECO:0000256" key="3">
    <source>
        <dbReference type="ARBA" id="ARBA00022719"/>
    </source>
</evidence>
<dbReference type="AlphaFoldDB" id="A0A067Z4Q8"/>
<keyword evidence="4" id="KW-0274">FAD</keyword>
<evidence type="ECO:0000259" key="8">
    <source>
        <dbReference type="Pfam" id="PF07992"/>
    </source>
</evidence>
<dbReference type="EMBL" id="CP004373">
    <property type="protein sequence ID" value="AHK70580.1"/>
    <property type="molecule type" value="Genomic_DNA"/>
</dbReference>
<keyword evidence="5" id="KW-0809">Transit peptide</keyword>
<reference evidence="9 10" key="1">
    <citation type="journal article" date="2015" name="Appl. Microbiol. Biotechnol.">
        <title>The consequence of an additional NADH dehydrogenase paralog on the growth of Gluconobacter oxydans DSM3504.</title>
        <authorList>
            <person name="Kostner D."/>
            <person name="Luchterhand B."/>
            <person name="Junker A."/>
            <person name="Volland S."/>
            <person name="Daniel R."/>
            <person name="Buchs J."/>
            <person name="Liebl W."/>
            <person name="Ehrenreich A."/>
        </authorList>
    </citation>
    <scope>NUCLEOTIDE SEQUENCE [LARGE SCALE GENOMIC DNA]</scope>
    <source>
        <strain evidence="9">DSM 3504</strain>
    </source>
</reference>
<name>A0A067Z4Q8_GLUOY</name>
<evidence type="ECO:0000256" key="2">
    <source>
        <dbReference type="ARBA" id="ARBA00022630"/>
    </source>
</evidence>
<evidence type="ECO:0000256" key="4">
    <source>
        <dbReference type="ARBA" id="ARBA00022827"/>
    </source>
</evidence>
<dbReference type="InterPro" id="IPR023753">
    <property type="entry name" value="FAD/NAD-binding_dom"/>
</dbReference>